<accession>A0A2T2NKP2</accession>
<name>A0A2T2NKP2_CORCC</name>
<keyword evidence="3" id="KW-1185">Reference proteome</keyword>
<protein>
    <submittedName>
        <fullName evidence="2">Uncharacterized protein</fullName>
    </submittedName>
</protein>
<evidence type="ECO:0000313" key="2">
    <source>
        <dbReference type="EMBL" id="PSN65929.1"/>
    </source>
</evidence>
<feature type="region of interest" description="Disordered" evidence="1">
    <location>
        <begin position="75"/>
        <end position="96"/>
    </location>
</feature>
<dbReference type="AlphaFoldDB" id="A0A2T2NKP2"/>
<reference evidence="2 3" key="1">
    <citation type="journal article" date="2018" name="Front. Microbiol.">
        <title>Genome-Wide Analysis of Corynespora cassiicola Leaf Fall Disease Putative Effectors.</title>
        <authorList>
            <person name="Lopez D."/>
            <person name="Ribeiro S."/>
            <person name="Label P."/>
            <person name="Fumanal B."/>
            <person name="Venisse J.S."/>
            <person name="Kohler A."/>
            <person name="de Oliveira R.R."/>
            <person name="Labutti K."/>
            <person name="Lipzen A."/>
            <person name="Lail K."/>
            <person name="Bauer D."/>
            <person name="Ohm R.A."/>
            <person name="Barry K.W."/>
            <person name="Spatafora J."/>
            <person name="Grigoriev I.V."/>
            <person name="Martin F.M."/>
            <person name="Pujade-Renaud V."/>
        </authorList>
    </citation>
    <scope>NUCLEOTIDE SEQUENCE [LARGE SCALE GENOMIC DNA]</scope>
    <source>
        <strain evidence="2 3">Philippines</strain>
    </source>
</reference>
<feature type="compositionally biased region" description="Acidic residues" evidence="1">
    <location>
        <begin position="84"/>
        <end position="95"/>
    </location>
</feature>
<dbReference type="EMBL" id="KZ678136">
    <property type="protein sequence ID" value="PSN65929.1"/>
    <property type="molecule type" value="Genomic_DNA"/>
</dbReference>
<evidence type="ECO:0000256" key="1">
    <source>
        <dbReference type="SAM" id="MobiDB-lite"/>
    </source>
</evidence>
<gene>
    <name evidence="2" type="ORF">BS50DRAFT_401537</name>
</gene>
<evidence type="ECO:0000313" key="3">
    <source>
        <dbReference type="Proteomes" id="UP000240883"/>
    </source>
</evidence>
<sequence>MDLTPGTGVGGGKTEQQETGQRVLNGDVVRLGPWDQMGGGGQDSGSFRTRCICIALHAMAPFHLHVCIPQTAISGKESGGGEASDPDVSSDEGWDWGEGLRGGLQAKSVWDPRIVGKADTTHHCMPVPEKERGIALPSQVEGSMRGRFASLSGLRFGAWAGGSYLLVGDVASWRLVRRACGTGKWLAGRSG</sequence>
<organism evidence="2 3">
    <name type="scientific">Corynespora cassiicola Philippines</name>
    <dbReference type="NCBI Taxonomy" id="1448308"/>
    <lineage>
        <taxon>Eukaryota</taxon>
        <taxon>Fungi</taxon>
        <taxon>Dikarya</taxon>
        <taxon>Ascomycota</taxon>
        <taxon>Pezizomycotina</taxon>
        <taxon>Dothideomycetes</taxon>
        <taxon>Pleosporomycetidae</taxon>
        <taxon>Pleosporales</taxon>
        <taxon>Corynesporascaceae</taxon>
        <taxon>Corynespora</taxon>
    </lineage>
</organism>
<feature type="region of interest" description="Disordered" evidence="1">
    <location>
        <begin position="1"/>
        <end position="24"/>
    </location>
</feature>
<proteinExistence type="predicted"/>
<dbReference type="Proteomes" id="UP000240883">
    <property type="component" value="Unassembled WGS sequence"/>
</dbReference>